<accession>A0AAD9QWS5</accession>
<evidence type="ECO:0000313" key="2">
    <source>
        <dbReference type="Proteomes" id="UP001249851"/>
    </source>
</evidence>
<proteinExistence type="predicted"/>
<sequence>SKSILQLIPCAAFGWKPPLKNLELEHEEVKVYSNSEILSVPEGIASDSGRNELVQLYPNAIAVEMDGDEPDDEKPDSPTEKVTLILESLARGVVGKYETRKIKYRGRVISCYFRCRFHALEDLFVYDGIDKDNESGMEVESYHDNTRAGTVPTPAEKPLDQCLKAMKCNYGLERN</sequence>
<reference evidence="1" key="2">
    <citation type="journal article" date="2023" name="Science">
        <title>Genomic signatures of disease resistance in endangered staghorn corals.</title>
        <authorList>
            <person name="Vollmer S.V."/>
            <person name="Selwyn J.D."/>
            <person name="Despard B.A."/>
            <person name="Roesel C.L."/>
        </authorList>
    </citation>
    <scope>NUCLEOTIDE SEQUENCE</scope>
    <source>
        <strain evidence="1">K2</strain>
    </source>
</reference>
<name>A0AAD9QWS5_ACRCE</name>
<evidence type="ECO:0000313" key="1">
    <source>
        <dbReference type="EMBL" id="KAK2568919.1"/>
    </source>
</evidence>
<dbReference type="EMBL" id="JARQWQ010000011">
    <property type="protein sequence ID" value="KAK2568919.1"/>
    <property type="molecule type" value="Genomic_DNA"/>
</dbReference>
<protein>
    <submittedName>
        <fullName evidence="1">Uncharacterized protein</fullName>
    </submittedName>
</protein>
<comment type="caution">
    <text evidence="1">The sequence shown here is derived from an EMBL/GenBank/DDBJ whole genome shotgun (WGS) entry which is preliminary data.</text>
</comment>
<organism evidence="1 2">
    <name type="scientific">Acropora cervicornis</name>
    <name type="common">Staghorn coral</name>
    <dbReference type="NCBI Taxonomy" id="6130"/>
    <lineage>
        <taxon>Eukaryota</taxon>
        <taxon>Metazoa</taxon>
        <taxon>Cnidaria</taxon>
        <taxon>Anthozoa</taxon>
        <taxon>Hexacorallia</taxon>
        <taxon>Scleractinia</taxon>
        <taxon>Astrocoeniina</taxon>
        <taxon>Acroporidae</taxon>
        <taxon>Acropora</taxon>
    </lineage>
</organism>
<dbReference type="AlphaFoldDB" id="A0AAD9QWS5"/>
<keyword evidence="2" id="KW-1185">Reference proteome</keyword>
<gene>
    <name evidence="1" type="ORF">P5673_006987</name>
</gene>
<reference evidence="1" key="1">
    <citation type="journal article" date="2023" name="G3 (Bethesda)">
        <title>Whole genome assembly and annotation of the endangered Caribbean coral Acropora cervicornis.</title>
        <authorList>
            <person name="Selwyn J.D."/>
            <person name="Vollmer S.V."/>
        </authorList>
    </citation>
    <scope>NUCLEOTIDE SEQUENCE</scope>
    <source>
        <strain evidence="1">K2</strain>
    </source>
</reference>
<dbReference type="Proteomes" id="UP001249851">
    <property type="component" value="Unassembled WGS sequence"/>
</dbReference>
<feature type="non-terminal residue" evidence="1">
    <location>
        <position position="175"/>
    </location>
</feature>